<gene>
    <name evidence="1" type="ORF">QAD02_022124</name>
</gene>
<keyword evidence="2" id="KW-1185">Reference proteome</keyword>
<protein>
    <submittedName>
        <fullName evidence="1">Uncharacterized protein</fullName>
    </submittedName>
</protein>
<evidence type="ECO:0000313" key="1">
    <source>
        <dbReference type="EMBL" id="KAJ8686330.1"/>
    </source>
</evidence>
<accession>A0ACC2PSE2</accession>
<evidence type="ECO:0000313" key="2">
    <source>
        <dbReference type="Proteomes" id="UP001239111"/>
    </source>
</evidence>
<proteinExistence type="predicted"/>
<dbReference type="Proteomes" id="UP001239111">
    <property type="component" value="Chromosome 1"/>
</dbReference>
<sequence length="1672" mass="188158">MIPNKLRIFLLLIYKNFLVYKRHWKTTIFIEIFIPILIFGSLWSIRNVAAKPPTVHKNETHDAEPIIQNFQSTIFAAPDNELIQSFMSNVLGCLKVQQVKNLNLFKTEEELIASYQNQSTKLHNILAVVFENHIQNDTTTLPYKILTSERLPPTTMDSIIDISSQFDKRFVELQLCMDLTFIGWKNQKPALNLKIDAQQMPIPAHAEAVLETEILAKGFSYMASIAFLIPLCIETSISSKEKFLGVNVLMAMNGVSNLMNLVSWLISGLMISLFYVTPVVIVLGLTSSEQALPFLNFGNPFMFWLVLIMHLAHSISFGMHIAAYFTRSLFVNTGLFVVYMISISIQSSFHEKYYHLVPFMGIIFPNMLLIRIFDEVSYYEHIKQGIHLNNLFRVGNPTFGVQGSMGMVMIFSLLGCAFHFVMTTYIYAINPGKYGARQNPFFFLKYLQRTRAPNHYNQIENTDLNYNDGEPFEQVPGGVFTPGIQVRNLRKTYISGLLNKTNVYALKGISVDFYQGQITVLLGHNGAGKTTMMSILTGMISPTEGIVVVNGRSIRDDLDEIMRDVGLCPQENMLFPDLSVMEQLKFFALLKNSDKANQTVDSQVKSSLEKLNLMEKQDALPHELSGGQKRRVCLGMALVGDASTIILDEPTSGLDPESRRDIWNILLKIRERKTVLISTHDMEEADILGDRIAVVHNGLLRSYGTSMFLKRLLGQGNIEITLSVESWSDREKILSYLDPQSKVVSADGGKLVLSVPSTQSLPDDLDNIESNKQNLGVTGISVSLITLEQVFLKVTQDSYDSTDSRERLIENNEKLEGKQLFISCAKALLHKKLTYTKKNITTPLAVALLLFLSLVCIAFILVNKAETDPEAIPINLAMYYDSESFYRTDPQSKYYGDHYKLATEGFDERKSRSLDQNRSISDALMELAEKDMLHYNYQLVCGADLNQSSDSLHARVFYNPKKALYALPISVNLLTNALIKAVAGEEYSINLYGQNFPEKQQKADMLLTLIIVNQIADYTLPIVFVFCLYPAIALFVIHPLRENTSNIKHLQRMSGASGLNYWGTMFAFDLALWMGMVLLFAVGFFILDMVFFAHIFMATEYALMITLLLLLAVNVLPITYILSFPKKAPSTAIKVLSLVPIILVTVELCMHGIFELVKLDAPGTWKTFTSVRPIQRIVFLFTPYVGFFHGIMSLFQIARENHNCATWSSMEGFSQICQTDFHIKCCEMGCTNGTCTDKVKYFGNFSEDISLEIGFLSLCLTPLLYFGILTVLESRLVQIMFSSILGENDRKIDDNYEDQVKKEKEKVAAQISTIENSQEANSNELIIDNSVRISENSMDLGLGNATEESLFLVYELQKQYGKVVAVQDISFGVNGGECFGLLGVNGAGKSTTFRMMTGQELPNNGVMYLCRKNLAKDRSSYLSQIGYCPQNDAIIRSLNTYDHLRLFARLRGVPEQQVESEVKEWVNKLNLHACASQPSGTYSGGNKRRLNIAISLIGAPNIVLMDEPTTGVDPAARRSLWNVIQACQNTGQAIILTSHSMEECEILCNRLAIMVDGKFVCIGAAQELKQRFGAGYNIQIKLEPERSKNEISKIKVDLENALDCQLTDENSGYLMYHVSSTNMTWRGMYDVMKRLQDKYSSIEDFSVLSSTLEQLFLQFSKSSQSRRGTTTA</sequence>
<comment type="caution">
    <text evidence="1">The sequence shown here is derived from an EMBL/GenBank/DDBJ whole genome shotgun (WGS) entry which is preliminary data.</text>
</comment>
<dbReference type="EMBL" id="CM056741">
    <property type="protein sequence ID" value="KAJ8686330.1"/>
    <property type="molecule type" value="Genomic_DNA"/>
</dbReference>
<name>A0ACC2PSE2_9HYME</name>
<reference evidence="1" key="1">
    <citation type="submission" date="2023-04" db="EMBL/GenBank/DDBJ databases">
        <title>A chromosome-level genome assembly of the parasitoid wasp Eretmocerus hayati.</title>
        <authorList>
            <person name="Zhong Y."/>
            <person name="Liu S."/>
            <person name="Liu Y."/>
        </authorList>
    </citation>
    <scope>NUCLEOTIDE SEQUENCE</scope>
    <source>
        <strain evidence="1">ZJU_SS_LIU_2023</strain>
    </source>
</reference>
<organism evidence="1 2">
    <name type="scientific">Eretmocerus hayati</name>
    <dbReference type="NCBI Taxonomy" id="131215"/>
    <lineage>
        <taxon>Eukaryota</taxon>
        <taxon>Metazoa</taxon>
        <taxon>Ecdysozoa</taxon>
        <taxon>Arthropoda</taxon>
        <taxon>Hexapoda</taxon>
        <taxon>Insecta</taxon>
        <taxon>Pterygota</taxon>
        <taxon>Neoptera</taxon>
        <taxon>Endopterygota</taxon>
        <taxon>Hymenoptera</taxon>
        <taxon>Apocrita</taxon>
        <taxon>Proctotrupomorpha</taxon>
        <taxon>Chalcidoidea</taxon>
        <taxon>Aphelinidae</taxon>
        <taxon>Aphelininae</taxon>
        <taxon>Eretmocerus</taxon>
    </lineage>
</organism>